<dbReference type="FunFam" id="3.60.21.10:FF:000016">
    <property type="entry name" value="Putative metallophosphoesterase"/>
    <property type="match status" value="1"/>
</dbReference>
<dbReference type="SUPFAM" id="SSF56300">
    <property type="entry name" value="Metallo-dependent phosphatases"/>
    <property type="match status" value="1"/>
</dbReference>
<feature type="binding site" evidence="7">
    <location>
        <position position="175"/>
    </location>
    <ligand>
        <name>Fe cation</name>
        <dbReference type="ChEBI" id="CHEBI:24875"/>
        <label>2</label>
    </ligand>
</feature>
<feature type="binding site" evidence="7">
    <location>
        <position position="177"/>
    </location>
    <ligand>
        <name>Fe cation</name>
        <dbReference type="ChEBI" id="CHEBI:24875"/>
        <label>1</label>
    </ligand>
</feature>
<dbReference type="Gene3D" id="3.60.21.10">
    <property type="match status" value="1"/>
</dbReference>
<dbReference type="STRING" id="1397694.GCA_000702585_01843"/>
<dbReference type="AlphaFoldDB" id="A0A377FTA0"/>
<dbReference type="PIRSF" id="PIRSF004789">
    <property type="entry name" value="DR1281"/>
    <property type="match status" value="1"/>
</dbReference>
<evidence type="ECO:0000256" key="5">
    <source>
        <dbReference type="ARBA" id="ARBA00061401"/>
    </source>
</evidence>
<evidence type="ECO:0000256" key="3">
    <source>
        <dbReference type="ARBA" id="ARBA00022801"/>
    </source>
</evidence>
<name>A0A377FTA0_9BACL</name>
<feature type="binding site" evidence="7">
    <location>
        <position position="150"/>
    </location>
    <ligand>
        <name>Fe cation</name>
        <dbReference type="ChEBI" id="CHEBI:24875"/>
        <label>2</label>
    </ligand>
</feature>
<dbReference type="CDD" id="cd07382">
    <property type="entry name" value="MPP_DR1281"/>
    <property type="match status" value="1"/>
</dbReference>
<dbReference type="InterPro" id="IPR005235">
    <property type="entry name" value="YmdB-like"/>
</dbReference>
<dbReference type="Proteomes" id="UP000254060">
    <property type="component" value="Unassembled WGS sequence"/>
</dbReference>
<comment type="cofactor">
    <cofactor evidence="1">
        <name>Fe(3+)</name>
        <dbReference type="ChEBI" id="CHEBI:29034"/>
    </cofactor>
</comment>
<dbReference type="GO" id="GO:0004113">
    <property type="term" value="F:2',3'-cyclic-nucleotide 3'-phosphodiesterase activity"/>
    <property type="evidence" value="ECO:0007669"/>
    <property type="project" value="TreeGrafter"/>
</dbReference>
<dbReference type="Pfam" id="PF13277">
    <property type="entry name" value="YmdB"/>
    <property type="match status" value="1"/>
</dbReference>
<comment type="similarity">
    <text evidence="5">Belongs to the YmdB-like family.</text>
</comment>
<feature type="binding site" evidence="7">
    <location>
        <position position="39"/>
    </location>
    <ligand>
        <name>Fe cation</name>
        <dbReference type="ChEBI" id="CHEBI:24875"/>
        <label>1</label>
    </ligand>
</feature>
<evidence type="ECO:0000256" key="1">
    <source>
        <dbReference type="ARBA" id="ARBA00001965"/>
    </source>
</evidence>
<evidence type="ECO:0000313" key="8">
    <source>
        <dbReference type="EMBL" id="STO07978.1"/>
    </source>
</evidence>
<protein>
    <submittedName>
        <fullName evidence="8">Metallophosphoesterase, MG_246/BB_0505 family</fullName>
    </submittedName>
</protein>
<dbReference type="OrthoDB" id="9801109at2"/>
<keyword evidence="2 7" id="KW-0479">Metal-binding</keyword>
<feature type="binding site" evidence="7">
    <location>
        <position position="67"/>
    </location>
    <ligand>
        <name>Fe cation</name>
        <dbReference type="ChEBI" id="CHEBI:24875"/>
        <label>2</label>
    </ligand>
</feature>
<keyword evidence="3" id="KW-0378">Hydrolase</keyword>
<dbReference type="NCBIfam" id="TIGR00282">
    <property type="entry name" value="TIGR00282 family metallophosphoesterase"/>
    <property type="match status" value="1"/>
</dbReference>
<proteinExistence type="inferred from homology"/>
<dbReference type="PANTHER" id="PTHR36303:SF1">
    <property type="entry name" value="2',3'-CYCLIC-NUCLEOTIDE 2'-PHOSPHODIESTERASE"/>
    <property type="match status" value="1"/>
</dbReference>
<gene>
    <name evidence="8" type="ORF">NCTC13163_01339</name>
</gene>
<keyword evidence="4" id="KW-0408">Iron</keyword>
<evidence type="ECO:0000256" key="4">
    <source>
        <dbReference type="ARBA" id="ARBA00023004"/>
    </source>
</evidence>
<evidence type="ECO:0000256" key="7">
    <source>
        <dbReference type="PIRSR" id="PIRSR004789-51"/>
    </source>
</evidence>
<reference evidence="8 9" key="1">
    <citation type="submission" date="2018-06" db="EMBL/GenBank/DDBJ databases">
        <authorList>
            <consortium name="Pathogen Informatics"/>
            <person name="Doyle S."/>
        </authorList>
    </citation>
    <scope>NUCLEOTIDE SEQUENCE [LARGE SCALE GENOMIC DNA]</scope>
    <source>
        <strain evidence="8 9">NCTC13163</strain>
    </source>
</reference>
<dbReference type="RefSeq" id="WP_029334868.1">
    <property type="nucleotide sequence ID" value="NZ_UGGP01000001.1"/>
</dbReference>
<feature type="binding site" evidence="7">
    <location>
        <position position="8"/>
    </location>
    <ligand>
        <name>Fe cation</name>
        <dbReference type="ChEBI" id="CHEBI:24875"/>
        <label>1</label>
    </ligand>
</feature>
<sequence length="264" mass="29295">MKVLFIGDVVGQPGREILAAQIGRLKDKYNPTFMLVNGENAANGRGITKKIYQQFLELGFHGVTMGNHTWDNRDIFDWIDDADRIVRPANYPDGTPGVGMMVLKQRGKKLAVINVMGTVFLPSLSCPFRKVDELIDTVKDDVDAIFVDMHAEATSEKIAMGYYLDGRAQAVVGTHTHVQTADERVLAKGTAYITDVGMTGPLDGVLGMDADVVLKKFLTQLPVRFEVAEGREQLNGVLITIDDQSKRATKIERIHLDDQTVWFD</sequence>
<feature type="active site" description="Proton donor" evidence="6">
    <location>
        <position position="68"/>
    </location>
</feature>
<evidence type="ECO:0000256" key="2">
    <source>
        <dbReference type="ARBA" id="ARBA00022723"/>
    </source>
</evidence>
<evidence type="ECO:0000256" key="6">
    <source>
        <dbReference type="PIRSR" id="PIRSR004789-50"/>
    </source>
</evidence>
<dbReference type="EMBL" id="UGGP01000001">
    <property type="protein sequence ID" value="STO07978.1"/>
    <property type="molecule type" value="Genomic_DNA"/>
</dbReference>
<feature type="binding site" evidence="7">
    <location>
        <position position="39"/>
    </location>
    <ligand>
        <name>Fe cation</name>
        <dbReference type="ChEBI" id="CHEBI:24875"/>
        <label>2</label>
    </ligand>
</feature>
<dbReference type="GO" id="GO:0046872">
    <property type="term" value="F:metal ion binding"/>
    <property type="evidence" value="ECO:0007669"/>
    <property type="project" value="UniProtKB-KW"/>
</dbReference>
<dbReference type="PANTHER" id="PTHR36303">
    <property type="entry name" value="2',3'-CYCLIC-NUCLEOTIDE 2'-PHOSPHODIESTERASE"/>
    <property type="match status" value="1"/>
</dbReference>
<organism evidence="8 9">
    <name type="scientific">Exiguobacterium aurantiacum</name>
    <dbReference type="NCBI Taxonomy" id="33987"/>
    <lineage>
        <taxon>Bacteria</taxon>
        <taxon>Bacillati</taxon>
        <taxon>Bacillota</taxon>
        <taxon>Bacilli</taxon>
        <taxon>Bacillales</taxon>
        <taxon>Bacillales Family XII. Incertae Sedis</taxon>
        <taxon>Exiguobacterium</taxon>
    </lineage>
</organism>
<dbReference type="InterPro" id="IPR029052">
    <property type="entry name" value="Metallo-depent_PP-like"/>
</dbReference>
<evidence type="ECO:0000313" key="9">
    <source>
        <dbReference type="Proteomes" id="UP000254060"/>
    </source>
</evidence>
<accession>A0A377FTA0</accession>
<feature type="binding site" evidence="7">
    <location>
        <position position="40"/>
    </location>
    <ligand>
        <name>Fe cation</name>
        <dbReference type="ChEBI" id="CHEBI:24875"/>
        <label>1</label>
    </ligand>
</feature>